<accession>A0AA85FNK3</accession>
<feature type="compositionally biased region" description="Low complexity" evidence="2">
    <location>
        <begin position="797"/>
        <end position="823"/>
    </location>
</feature>
<feature type="compositionally biased region" description="Low complexity" evidence="2">
    <location>
        <begin position="256"/>
        <end position="269"/>
    </location>
</feature>
<feature type="region of interest" description="Disordered" evidence="2">
    <location>
        <begin position="1057"/>
        <end position="1076"/>
    </location>
</feature>
<keyword evidence="1" id="KW-0040">ANK repeat</keyword>
<dbReference type="InterPro" id="IPR036770">
    <property type="entry name" value="Ankyrin_rpt-contain_sf"/>
</dbReference>
<name>A0AA85FNK3_9TREM</name>
<keyword evidence="3" id="KW-1185">Reference proteome</keyword>
<dbReference type="Pfam" id="PF12796">
    <property type="entry name" value="Ank_2"/>
    <property type="match status" value="1"/>
</dbReference>
<feature type="region of interest" description="Disordered" evidence="2">
    <location>
        <begin position="790"/>
        <end position="915"/>
    </location>
</feature>
<feature type="compositionally biased region" description="Basic residues" evidence="2">
    <location>
        <begin position="829"/>
        <end position="839"/>
    </location>
</feature>
<dbReference type="PROSITE" id="PS50088">
    <property type="entry name" value="ANK_REPEAT"/>
    <property type="match status" value="2"/>
</dbReference>
<feature type="compositionally biased region" description="Polar residues" evidence="2">
    <location>
        <begin position="231"/>
        <end position="252"/>
    </location>
</feature>
<feature type="compositionally biased region" description="Basic and acidic residues" evidence="2">
    <location>
        <begin position="844"/>
        <end position="860"/>
    </location>
</feature>
<evidence type="ECO:0000256" key="2">
    <source>
        <dbReference type="SAM" id="MobiDB-lite"/>
    </source>
</evidence>
<dbReference type="WBParaSite" id="SRDH1_57380.2">
    <property type="protein sequence ID" value="SRDH1_57380.2"/>
    <property type="gene ID" value="SRDH1_57380"/>
</dbReference>
<dbReference type="PROSITE" id="PS50297">
    <property type="entry name" value="ANK_REP_REGION"/>
    <property type="match status" value="2"/>
</dbReference>
<feature type="compositionally biased region" description="Low complexity" evidence="2">
    <location>
        <begin position="178"/>
        <end position="188"/>
    </location>
</feature>
<feature type="compositionally biased region" description="Low complexity" evidence="2">
    <location>
        <begin position="987"/>
        <end position="998"/>
    </location>
</feature>
<organism evidence="3 4">
    <name type="scientific">Schistosoma rodhaini</name>
    <dbReference type="NCBI Taxonomy" id="6188"/>
    <lineage>
        <taxon>Eukaryota</taxon>
        <taxon>Metazoa</taxon>
        <taxon>Spiralia</taxon>
        <taxon>Lophotrochozoa</taxon>
        <taxon>Platyhelminthes</taxon>
        <taxon>Trematoda</taxon>
        <taxon>Digenea</taxon>
        <taxon>Strigeidida</taxon>
        <taxon>Schistosomatoidea</taxon>
        <taxon>Schistosomatidae</taxon>
        <taxon>Schistosoma</taxon>
    </lineage>
</organism>
<reference evidence="4" key="2">
    <citation type="submission" date="2023-11" db="UniProtKB">
        <authorList>
            <consortium name="WormBaseParasite"/>
        </authorList>
    </citation>
    <scope>IDENTIFICATION</scope>
</reference>
<feature type="region of interest" description="Disordered" evidence="2">
    <location>
        <begin position="147"/>
        <end position="216"/>
    </location>
</feature>
<dbReference type="InterPro" id="IPR002110">
    <property type="entry name" value="Ankyrin_rpt"/>
</dbReference>
<dbReference type="Gene3D" id="1.25.40.20">
    <property type="entry name" value="Ankyrin repeat-containing domain"/>
    <property type="match status" value="1"/>
</dbReference>
<feature type="compositionally biased region" description="Basic and acidic residues" evidence="2">
    <location>
        <begin position="1001"/>
        <end position="1012"/>
    </location>
</feature>
<feature type="compositionally biased region" description="Polar residues" evidence="2">
    <location>
        <begin position="892"/>
        <end position="905"/>
    </location>
</feature>
<protein>
    <submittedName>
        <fullName evidence="4">Serine/threonine-protein kinase DDB_G0282963</fullName>
    </submittedName>
</protein>
<dbReference type="SMART" id="SM00248">
    <property type="entry name" value="ANK"/>
    <property type="match status" value="3"/>
</dbReference>
<feature type="region of interest" description="Disordered" evidence="2">
    <location>
        <begin position="984"/>
        <end position="1012"/>
    </location>
</feature>
<dbReference type="PANTHER" id="PTHR24149">
    <property type="entry name" value="ANKYRIN REPEAT DOMAIN-CONTAINING PROTEIN 12"/>
    <property type="match status" value="1"/>
</dbReference>
<dbReference type="GO" id="GO:0005654">
    <property type="term" value="C:nucleoplasm"/>
    <property type="evidence" value="ECO:0007669"/>
    <property type="project" value="TreeGrafter"/>
</dbReference>
<feature type="compositionally biased region" description="Basic residues" evidence="2">
    <location>
        <begin position="162"/>
        <end position="174"/>
    </location>
</feature>
<dbReference type="InterPro" id="IPR053210">
    <property type="entry name" value="ANKRD12"/>
</dbReference>
<dbReference type="Proteomes" id="UP000050792">
    <property type="component" value="Unassembled WGS sequence"/>
</dbReference>
<reference evidence="3" key="1">
    <citation type="submission" date="2022-06" db="EMBL/GenBank/DDBJ databases">
        <authorList>
            <person name="Berger JAMES D."/>
            <person name="Berger JAMES D."/>
        </authorList>
    </citation>
    <scope>NUCLEOTIDE SEQUENCE [LARGE SCALE GENOMIC DNA]</scope>
</reference>
<feature type="region of interest" description="Disordered" evidence="2">
    <location>
        <begin position="1376"/>
        <end position="1401"/>
    </location>
</feature>
<feature type="repeat" description="ANK" evidence="1">
    <location>
        <begin position="91"/>
        <end position="123"/>
    </location>
</feature>
<dbReference type="PANTHER" id="PTHR24149:SF14">
    <property type="entry name" value="ANKYRIN REPEAT DOMAIN 12"/>
    <property type="match status" value="1"/>
</dbReference>
<sequence length="1401" mass="150689">MRDERKRVRDHEGSEKRDSRRPLTVRDVSLIRLAKNGDLDSIKQMIKEGVNINEQDETGWTVLHEACVRNLPRMVDYLLRHGADPSISNINGDVALHCAARVGCLRIVRALLYYNADPLLSNHRGEKPLDLCHDPEVSSFLKQHTETNQSHMLASSGSGKSSHLKVRQHTHGTKHLMSSFSGTTVSSSTEHHGGGGKDNSSIASPSNIYSDSEDDGHSLSGLNITTNISHHNISPNNTNQQLDLNCLSSTGHYNHPTSSPSLPSVPKSVTDMHISSSKSLKKDPYAFEDDENDETVNNSGNSLLHPASGVNNSNNTNTQATGHIGVHSSCGVSVGTPVNFNKSTSSNSTISTTTITTITTTTTTTTIVNTNTNTSPNSNTSIGSIDSLSKHTRQLSSSNLSTTVECGNIILDSSNDNTLTGTINSAFTTTIAPNNSSNYTTSNNNCGSVGGPPLRLRFAKEAGQYTLMEHQQQQIDLSLSNCETNLVPSSSGIICTTTETSHVAVVSDSDNDHNNMNFQMNINNNNGSDNVSNEHNSNMGTSMTIKSESVTVSGDEELNHVSTSCHSESSGGEEISAQKVPPLRIKFASGTSGDESSSMTSSCMSVGATCGGLTTHPINNVENNSSNESNMNDKCDVKPRVSDDGLMTVNNKSDGKEAGVTVTSIVSTSVVSVPEKVSCSSVENIGDGNSGSGATTVTATGTTETVHDQYSSHHEKLSKSYDHVVATNVHHNESSTELSISCTPPSTCTTSTGMNTSVNITSGVNTVEMSSNRSNASNANRVKVDNTLETSECHGKSGNNNSNHNNHTHNRNSNNNNTNNGNREVSKDTHRHRSGRTLRSHTAAQREKEEKERHTDDATPIKKRKLRSRSDTVTNHENISQQSRSGSGIGTVNANNSPITTVHAGSSTESSNVSSSNAVANMDVIEDTHGCLTVTVSSQSDSHMGSEEKKVSVGSSQCTVLTDKDTTDVHMTCVSEIEGGHSVSLSTTATTTTTTTTTDNDNSKKMEVDEKPEMCGTAVSVAKLNMDGSNDVDVVSSVSEVGATTVVTTTVDIAGIATSTPSSSSLGEQTGGRSSEADCDMSYLFCPSAPGDEDRKDIELLKFQNPYGKAAELNKNLRELVNNLVKVHPKAPCGYQDYLLVTRNYLLANQLSFATYVKRSPPSHLEATFVELFNEQEEERYAQALKHQSEREHLQLGAEQAVLRAQTRGALAVANQSKPYSFCSILSYNDLTYIPPVGKLENREEENIRDRFTPRTFIGWLQDIIDTFQNEKKKLLCRQLHEAESLMMVQKLDWEMKTRETLASNIDCIGVVDVFKDIPANYVPLIPVPNDFPLFAHDPVHRTTTTTTITTAGQTAATATTMSTTPSTPIPITHTTNTTTHTAVSNSPTVSATTTTPTNNS</sequence>
<evidence type="ECO:0000313" key="4">
    <source>
        <dbReference type="WBParaSite" id="SRDH1_57380.2"/>
    </source>
</evidence>
<proteinExistence type="predicted"/>
<feature type="repeat" description="ANK" evidence="1">
    <location>
        <begin position="58"/>
        <end position="90"/>
    </location>
</feature>
<feature type="compositionally biased region" description="Polar residues" evidence="2">
    <location>
        <begin position="147"/>
        <end position="161"/>
    </location>
</feature>
<feature type="compositionally biased region" description="Polar residues" evidence="2">
    <location>
        <begin position="198"/>
        <end position="210"/>
    </location>
</feature>
<feature type="compositionally biased region" description="Low complexity" evidence="2">
    <location>
        <begin position="906"/>
        <end position="915"/>
    </location>
</feature>
<evidence type="ECO:0000256" key="1">
    <source>
        <dbReference type="PROSITE-ProRule" id="PRU00023"/>
    </source>
</evidence>
<evidence type="ECO:0000313" key="3">
    <source>
        <dbReference type="Proteomes" id="UP000050792"/>
    </source>
</evidence>
<feature type="compositionally biased region" description="Polar residues" evidence="2">
    <location>
        <begin position="309"/>
        <end position="320"/>
    </location>
</feature>
<dbReference type="SUPFAM" id="SSF48403">
    <property type="entry name" value="Ankyrin repeat"/>
    <property type="match status" value="1"/>
</dbReference>
<feature type="region of interest" description="Disordered" evidence="2">
    <location>
        <begin position="231"/>
        <end position="320"/>
    </location>
</feature>
<feature type="compositionally biased region" description="Polar residues" evidence="2">
    <location>
        <begin position="1057"/>
        <end position="1073"/>
    </location>
</feature>
<feature type="region of interest" description="Disordered" evidence="2">
    <location>
        <begin position="1"/>
        <end position="21"/>
    </location>
</feature>